<accession>J0D2S8</accession>
<comment type="pathway">
    <text evidence="1">Mycotoxin biosynthesis.</text>
</comment>
<keyword evidence="4" id="KW-1185">Reference proteome</keyword>
<dbReference type="OrthoDB" id="3687641at2759"/>
<comment type="similarity">
    <text evidence="2">Belongs to the ustYa family.</text>
</comment>
<dbReference type="InParanoid" id="J0D2S8"/>
<sequence length="206" mass="23166">MRRLLSPQSTLAVVCLVASAAQVFIARGLLTRPAKPRYAPRHGNHSYVGDDHPLYLIAPDDMPKVALAIEESVHWELGDAGLEQWELYVKEHSWYKLGPNYHGFVVTMYHDIHCLRVLHRALFPVIAPQHAAGGHAQHCLNYLRQMALCRPDLTLEPPDVLARQWDVDRSRSTHLCHDWSLAQRRGDEAQAAWLSAFGGALATSRA</sequence>
<evidence type="ECO:0000256" key="2">
    <source>
        <dbReference type="ARBA" id="ARBA00035112"/>
    </source>
</evidence>
<evidence type="ECO:0000313" key="3">
    <source>
        <dbReference type="EMBL" id="EJD41391.1"/>
    </source>
</evidence>
<dbReference type="AlphaFoldDB" id="J0D2S8"/>
<dbReference type="Proteomes" id="UP000006514">
    <property type="component" value="Unassembled WGS sequence"/>
</dbReference>
<dbReference type="EMBL" id="JH687793">
    <property type="protein sequence ID" value="EJD41391.1"/>
    <property type="molecule type" value="Genomic_DNA"/>
</dbReference>
<evidence type="ECO:0000313" key="4">
    <source>
        <dbReference type="Proteomes" id="UP000006514"/>
    </source>
</evidence>
<organism evidence="3 4">
    <name type="scientific">Auricularia subglabra (strain TFB-10046 / SS5)</name>
    <name type="common">White-rot fungus</name>
    <name type="synonym">Auricularia delicata (strain TFB10046)</name>
    <dbReference type="NCBI Taxonomy" id="717982"/>
    <lineage>
        <taxon>Eukaryota</taxon>
        <taxon>Fungi</taxon>
        <taxon>Dikarya</taxon>
        <taxon>Basidiomycota</taxon>
        <taxon>Agaricomycotina</taxon>
        <taxon>Agaricomycetes</taxon>
        <taxon>Auriculariales</taxon>
        <taxon>Auriculariaceae</taxon>
        <taxon>Auricularia</taxon>
    </lineage>
</organism>
<name>J0D2S8_AURST</name>
<dbReference type="KEGG" id="adl:AURDEDRAFT_115486"/>
<dbReference type="InterPro" id="IPR021765">
    <property type="entry name" value="UstYa-like"/>
</dbReference>
<dbReference type="Pfam" id="PF11807">
    <property type="entry name" value="UstYa"/>
    <property type="match status" value="1"/>
</dbReference>
<dbReference type="GO" id="GO:0043386">
    <property type="term" value="P:mycotoxin biosynthetic process"/>
    <property type="evidence" value="ECO:0007669"/>
    <property type="project" value="InterPro"/>
</dbReference>
<proteinExistence type="inferred from homology"/>
<dbReference type="PANTHER" id="PTHR33365">
    <property type="entry name" value="YALI0B05434P"/>
    <property type="match status" value="1"/>
</dbReference>
<dbReference type="PANTHER" id="PTHR33365:SF4">
    <property type="entry name" value="CYCLOCHLOROTINE BIOSYNTHESIS PROTEIN O"/>
    <property type="match status" value="1"/>
</dbReference>
<protein>
    <submittedName>
        <fullName evidence="3">Uncharacterized protein</fullName>
    </submittedName>
</protein>
<reference evidence="4" key="1">
    <citation type="journal article" date="2012" name="Science">
        <title>The Paleozoic origin of enzymatic lignin decomposition reconstructed from 31 fungal genomes.</title>
        <authorList>
            <person name="Floudas D."/>
            <person name="Binder M."/>
            <person name="Riley R."/>
            <person name="Barry K."/>
            <person name="Blanchette R.A."/>
            <person name="Henrissat B."/>
            <person name="Martinez A.T."/>
            <person name="Otillar R."/>
            <person name="Spatafora J.W."/>
            <person name="Yadav J.S."/>
            <person name="Aerts A."/>
            <person name="Benoit I."/>
            <person name="Boyd A."/>
            <person name="Carlson A."/>
            <person name="Copeland A."/>
            <person name="Coutinho P.M."/>
            <person name="de Vries R.P."/>
            <person name="Ferreira P."/>
            <person name="Findley K."/>
            <person name="Foster B."/>
            <person name="Gaskell J."/>
            <person name="Glotzer D."/>
            <person name="Gorecki P."/>
            <person name="Heitman J."/>
            <person name="Hesse C."/>
            <person name="Hori C."/>
            <person name="Igarashi K."/>
            <person name="Jurgens J.A."/>
            <person name="Kallen N."/>
            <person name="Kersten P."/>
            <person name="Kohler A."/>
            <person name="Kuees U."/>
            <person name="Kumar T.K.A."/>
            <person name="Kuo A."/>
            <person name="LaButti K."/>
            <person name="Larrondo L.F."/>
            <person name="Lindquist E."/>
            <person name="Ling A."/>
            <person name="Lombard V."/>
            <person name="Lucas S."/>
            <person name="Lundell T."/>
            <person name="Martin R."/>
            <person name="McLaughlin D.J."/>
            <person name="Morgenstern I."/>
            <person name="Morin E."/>
            <person name="Murat C."/>
            <person name="Nagy L.G."/>
            <person name="Nolan M."/>
            <person name="Ohm R.A."/>
            <person name="Patyshakuliyeva A."/>
            <person name="Rokas A."/>
            <person name="Ruiz-Duenas F.J."/>
            <person name="Sabat G."/>
            <person name="Salamov A."/>
            <person name="Samejima M."/>
            <person name="Schmutz J."/>
            <person name="Slot J.C."/>
            <person name="St John F."/>
            <person name="Stenlid J."/>
            <person name="Sun H."/>
            <person name="Sun S."/>
            <person name="Syed K."/>
            <person name="Tsang A."/>
            <person name="Wiebenga A."/>
            <person name="Young D."/>
            <person name="Pisabarro A."/>
            <person name="Eastwood D.C."/>
            <person name="Martin F."/>
            <person name="Cullen D."/>
            <person name="Grigoriev I.V."/>
            <person name="Hibbett D.S."/>
        </authorList>
    </citation>
    <scope>NUCLEOTIDE SEQUENCE [LARGE SCALE GENOMIC DNA]</scope>
    <source>
        <strain evidence="4">TFB10046</strain>
    </source>
</reference>
<evidence type="ECO:0000256" key="1">
    <source>
        <dbReference type="ARBA" id="ARBA00004685"/>
    </source>
</evidence>
<gene>
    <name evidence="3" type="ORF">AURDEDRAFT_115486</name>
</gene>